<dbReference type="InterPro" id="IPR010982">
    <property type="entry name" value="Lambda_DNA-bd_dom_sf"/>
</dbReference>
<evidence type="ECO:0000313" key="3">
    <source>
        <dbReference type="EMBL" id="KKB96057.1"/>
    </source>
</evidence>
<dbReference type="Pfam" id="PF01381">
    <property type="entry name" value="HTH_3"/>
    <property type="match status" value="1"/>
</dbReference>
<dbReference type="GO" id="GO:0003677">
    <property type="term" value="F:DNA binding"/>
    <property type="evidence" value="ECO:0007669"/>
    <property type="project" value="UniProtKB-KW"/>
</dbReference>
<feature type="domain" description="HTH cro/C1-type" evidence="2">
    <location>
        <begin position="24"/>
        <end position="70"/>
    </location>
</feature>
<dbReference type="InterPro" id="IPR001387">
    <property type="entry name" value="Cro/C1-type_HTH"/>
</dbReference>
<dbReference type="SUPFAM" id="SSF47413">
    <property type="entry name" value="lambda repressor-like DNA-binding domains"/>
    <property type="match status" value="1"/>
</dbReference>
<dbReference type="PROSITE" id="PS50943">
    <property type="entry name" value="HTH_CROC1"/>
    <property type="match status" value="1"/>
</dbReference>
<reference evidence="3 4" key="1">
    <citation type="submission" date="2015-02" db="EMBL/GenBank/DDBJ databases">
        <title>Single cell genomics of a rare environmental alphaproteobacterium provides unique insights into Rickettsiaceae evolution.</title>
        <authorList>
            <person name="Martijn J."/>
            <person name="Schulz F."/>
            <person name="Zaremba-Niedzwiedzka K."/>
            <person name="Viklund J."/>
            <person name="Stepanauskas R."/>
            <person name="Andersson S.G.E."/>
            <person name="Horn M."/>
            <person name="Guy L."/>
            <person name="Ettema T.J.G."/>
        </authorList>
    </citation>
    <scope>NUCLEOTIDE SEQUENCE [LARGE SCALE GENOMIC DNA]</scope>
    <source>
        <strain evidence="3 4">SCGC AAA041-L04</strain>
    </source>
</reference>
<dbReference type="EMBL" id="JYHA01000142">
    <property type="protein sequence ID" value="KKB96057.1"/>
    <property type="molecule type" value="Genomic_DNA"/>
</dbReference>
<keyword evidence="1" id="KW-0238">DNA-binding</keyword>
<dbReference type="SMART" id="SM00530">
    <property type="entry name" value="HTH_XRE"/>
    <property type="match status" value="1"/>
</dbReference>
<proteinExistence type="predicted"/>
<evidence type="ECO:0000313" key="4">
    <source>
        <dbReference type="Proteomes" id="UP000033358"/>
    </source>
</evidence>
<dbReference type="InterPro" id="IPR013430">
    <property type="entry name" value="Toxin_antidote_HigA"/>
</dbReference>
<gene>
    <name evidence="3" type="primary">ybaQ_2</name>
    <name evidence="3" type="ORF">SZ25_00858</name>
</gene>
<sequence>MNTYELDPITPGEILFEEFLQPSNINQSTLATKIGVPANRISQIIHGKREISPDTALRLGKFFGIEPEFWLNLQMNYDLKLTKKQIYPQILAIQAMSNDYRTNT</sequence>
<organism evidence="3 4">
    <name type="scientific">Candidatus Arcanibacter lacustris</name>
    <dbReference type="NCBI Taxonomy" id="1607817"/>
    <lineage>
        <taxon>Bacteria</taxon>
        <taxon>Pseudomonadati</taxon>
        <taxon>Pseudomonadota</taxon>
        <taxon>Alphaproteobacteria</taxon>
        <taxon>Rickettsiales</taxon>
        <taxon>Candidatus Arcanibacter</taxon>
    </lineage>
</organism>
<dbReference type="AlphaFoldDB" id="A0A0F5MPR5"/>
<comment type="caution">
    <text evidence="3">The sequence shown here is derived from an EMBL/GenBank/DDBJ whole genome shotgun (WGS) entry which is preliminary data.</text>
</comment>
<dbReference type="CDD" id="cd00093">
    <property type="entry name" value="HTH_XRE"/>
    <property type="match status" value="1"/>
</dbReference>
<dbReference type="NCBIfam" id="TIGR02607">
    <property type="entry name" value="antidote_HigA"/>
    <property type="match status" value="1"/>
</dbReference>
<evidence type="ECO:0000259" key="2">
    <source>
        <dbReference type="PROSITE" id="PS50943"/>
    </source>
</evidence>
<dbReference type="PANTHER" id="PTHR36924:SF1">
    <property type="entry name" value="ANTITOXIN HIGA-1"/>
    <property type="match status" value="1"/>
</dbReference>
<accession>A0A0F5MPR5</accession>
<evidence type="ECO:0000256" key="1">
    <source>
        <dbReference type="ARBA" id="ARBA00023125"/>
    </source>
</evidence>
<protein>
    <submittedName>
        <fullName evidence="3">Putative HTH-type transcriptional regulator YbaQ</fullName>
    </submittedName>
</protein>
<dbReference type="Gene3D" id="1.10.260.40">
    <property type="entry name" value="lambda repressor-like DNA-binding domains"/>
    <property type="match status" value="1"/>
</dbReference>
<dbReference type="Proteomes" id="UP000033358">
    <property type="component" value="Unassembled WGS sequence"/>
</dbReference>
<dbReference type="PANTHER" id="PTHR36924">
    <property type="entry name" value="ANTITOXIN HIGA-1"/>
    <property type="match status" value="1"/>
</dbReference>
<name>A0A0F5MPR5_9RICK</name>
<keyword evidence="4" id="KW-1185">Reference proteome</keyword>